<gene>
    <name evidence="1" type="ORF">EVAR_98189_1</name>
</gene>
<accession>A0A4C2A4L4</accession>
<dbReference type="Proteomes" id="UP000299102">
    <property type="component" value="Unassembled WGS sequence"/>
</dbReference>
<name>A0A4C2A4L4_EUMVA</name>
<keyword evidence="2" id="KW-1185">Reference proteome</keyword>
<sequence>MVPPAAPRLTFLFDCRINDNKFDPVDSPMILFNFDILEPIALRVGEQETVASVAMTMVISSHQLVQTQRERRCVRPPSLLLGRIDRWSGREIDGSQTKRLGRSCLSIACSAHSLARSTQAERDNE</sequence>
<organism evidence="1 2">
    <name type="scientific">Eumeta variegata</name>
    <name type="common">Bagworm moth</name>
    <name type="synonym">Eumeta japonica</name>
    <dbReference type="NCBI Taxonomy" id="151549"/>
    <lineage>
        <taxon>Eukaryota</taxon>
        <taxon>Metazoa</taxon>
        <taxon>Ecdysozoa</taxon>
        <taxon>Arthropoda</taxon>
        <taxon>Hexapoda</taxon>
        <taxon>Insecta</taxon>
        <taxon>Pterygota</taxon>
        <taxon>Neoptera</taxon>
        <taxon>Endopterygota</taxon>
        <taxon>Lepidoptera</taxon>
        <taxon>Glossata</taxon>
        <taxon>Ditrysia</taxon>
        <taxon>Tineoidea</taxon>
        <taxon>Psychidae</taxon>
        <taxon>Oiketicinae</taxon>
        <taxon>Eumeta</taxon>
    </lineage>
</organism>
<dbReference type="AlphaFoldDB" id="A0A4C2A4L4"/>
<evidence type="ECO:0000313" key="2">
    <source>
        <dbReference type="Proteomes" id="UP000299102"/>
    </source>
</evidence>
<evidence type="ECO:0000313" key="1">
    <source>
        <dbReference type="EMBL" id="GBP94139.1"/>
    </source>
</evidence>
<reference evidence="1 2" key="1">
    <citation type="journal article" date="2019" name="Commun. Biol.">
        <title>The bagworm genome reveals a unique fibroin gene that provides high tensile strength.</title>
        <authorList>
            <person name="Kono N."/>
            <person name="Nakamura H."/>
            <person name="Ohtoshi R."/>
            <person name="Tomita M."/>
            <person name="Numata K."/>
            <person name="Arakawa K."/>
        </authorList>
    </citation>
    <scope>NUCLEOTIDE SEQUENCE [LARGE SCALE GENOMIC DNA]</scope>
</reference>
<protein>
    <submittedName>
        <fullName evidence="1">Uncharacterized protein</fullName>
    </submittedName>
</protein>
<comment type="caution">
    <text evidence="1">The sequence shown here is derived from an EMBL/GenBank/DDBJ whole genome shotgun (WGS) entry which is preliminary data.</text>
</comment>
<dbReference type="EMBL" id="BGZK01002467">
    <property type="protein sequence ID" value="GBP94139.1"/>
    <property type="molecule type" value="Genomic_DNA"/>
</dbReference>
<dbReference type="OrthoDB" id="6931130at2759"/>
<proteinExistence type="predicted"/>